<gene>
    <name evidence="2" type="ORF">M422DRAFT_274221</name>
</gene>
<feature type="compositionally biased region" description="Basic residues" evidence="1">
    <location>
        <begin position="549"/>
        <end position="559"/>
    </location>
</feature>
<keyword evidence="3" id="KW-1185">Reference proteome</keyword>
<sequence length="588" mass="64816">MCYATLKVNVVLATEFGAMTVESARFIESGERFPDMSFYQILDLGHPINSLDSNIQNMVFDTGSPLPDAVDFVNVDWDPALEVILGRIDQATKAIMKLSLRADQRWLRLGNANGVLLLLRLVEFVRRVAVHHDKPKIRSRIRDIRGFLNVLLAKEAWRRWARASWQLGMPLKKSSHPGDLFTLWEIWMASQMQPGVDAKQWSELKWRRFIGQDSILSKLSSEACLTVRGSGEQSTIVDIGEREWKKLASVAAVKEWAAEMDCDTFTRGCVIEKFQFVYALMMTTWWGGNDAKESLAARVKDAEDWIASIITSNGIRLQDHKSYLSSTRFWSRPKPKVLPPTRHEEQDVSKAAVSFKPNEIISNMAVSYKPNERSGSGDLDPGISPPKARVLDSMSSEGEMEQTIITNPSPRKKRKELDGTTQDAASVATKKLRALSAMDYVEDGFGGPSAVKANGESPSIGRGARREMDTGQDAGVIATMLSTMGDREKNIGEDSLSRSNNKLTNTFAMPSGGAEPIDGALSTPSGKPSGLAEPAADEDLSDIVVPVKKATRGRGRSKRGGSERGSTNVRRGRSHKLEETVEDTAGLG</sequence>
<protein>
    <submittedName>
        <fullName evidence="2">Uncharacterized protein</fullName>
    </submittedName>
</protein>
<dbReference type="EMBL" id="KN837449">
    <property type="protein sequence ID" value="KIJ24894.1"/>
    <property type="molecule type" value="Genomic_DNA"/>
</dbReference>
<dbReference type="HOGENOM" id="CLU_463939_0_0_1"/>
<dbReference type="Proteomes" id="UP000054279">
    <property type="component" value="Unassembled WGS sequence"/>
</dbReference>
<dbReference type="AlphaFoldDB" id="A0A0C9TSV1"/>
<feature type="compositionally biased region" description="Polar residues" evidence="1">
    <location>
        <begin position="497"/>
        <end position="508"/>
    </location>
</feature>
<proteinExistence type="predicted"/>
<feature type="region of interest" description="Disordered" evidence="1">
    <location>
        <begin position="489"/>
        <end position="588"/>
    </location>
</feature>
<evidence type="ECO:0000256" key="1">
    <source>
        <dbReference type="SAM" id="MobiDB-lite"/>
    </source>
</evidence>
<feature type="region of interest" description="Disordered" evidence="1">
    <location>
        <begin position="394"/>
        <end position="423"/>
    </location>
</feature>
<evidence type="ECO:0000313" key="2">
    <source>
        <dbReference type="EMBL" id="KIJ24894.1"/>
    </source>
</evidence>
<organism evidence="2 3">
    <name type="scientific">Sphaerobolus stellatus (strain SS14)</name>
    <dbReference type="NCBI Taxonomy" id="990650"/>
    <lineage>
        <taxon>Eukaryota</taxon>
        <taxon>Fungi</taxon>
        <taxon>Dikarya</taxon>
        <taxon>Basidiomycota</taxon>
        <taxon>Agaricomycotina</taxon>
        <taxon>Agaricomycetes</taxon>
        <taxon>Phallomycetidae</taxon>
        <taxon>Geastrales</taxon>
        <taxon>Sphaerobolaceae</taxon>
        <taxon>Sphaerobolus</taxon>
    </lineage>
</organism>
<accession>A0A0C9TSV1</accession>
<name>A0A0C9TSV1_SPHS4</name>
<evidence type="ECO:0000313" key="3">
    <source>
        <dbReference type="Proteomes" id="UP000054279"/>
    </source>
</evidence>
<reference evidence="2 3" key="1">
    <citation type="submission" date="2014-06" db="EMBL/GenBank/DDBJ databases">
        <title>Evolutionary Origins and Diversification of the Mycorrhizal Mutualists.</title>
        <authorList>
            <consortium name="DOE Joint Genome Institute"/>
            <consortium name="Mycorrhizal Genomics Consortium"/>
            <person name="Kohler A."/>
            <person name="Kuo A."/>
            <person name="Nagy L.G."/>
            <person name="Floudas D."/>
            <person name="Copeland A."/>
            <person name="Barry K.W."/>
            <person name="Cichocki N."/>
            <person name="Veneault-Fourrey C."/>
            <person name="LaButti K."/>
            <person name="Lindquist E.A."/>
            <person name="Lipzen A."/>
            <person name="Lundell T."/>
            <person name="Morin E."/>
            <person name="Murat C."/>
            <person name="Riley R."/>
            <person name="Ohm R."/>
            <person name="Sun H."/>
            <person name="Tunlid A."/>
            <person name="Henrissat B."/>
            <person name="Grigoriev I.V."/>
            <person name="Hibbett D.S."/>
            <person name="Martin F."/>
        </authorList>
    </citation>
    <scope>NUCLEOTIDE SEQUENCE [LARGE SCALE GENOMIC DNA]</scope>
    <source>
        <strain evidence="2 3">SS14</strain>
    </source>
</reference>